<feature type="region of interest" description="Disordered" evidence="1">
    <location>
        <begin position="122"/>
        <end position="190"/>
    </location>
</feature>
<evidence type="ECO:0000313" key="2">
    <source>
        <dbReference type="EMBL" id="KAE9598442.1"/>
    </source>
</evidence>
<feature type="compositionally biased region" description="Polar residues" evidence="1">
    <location>
        <begin position="148"/>
        <end position="165"/>
    </location>
</feature>
<dbReference type="InterPro" id="IPR039300">
    <property type="entry name" value="JASON"/>
</dbReference>
<comment type="caution">
    <text evidence="2">The sequence shown here is derived from an EMBL/GenBank/DDBJ whole genome shotgun (WGS) entry which is preliminary data.</text>
</comment>
<feature type="compositionally biased region" description="Basic and acidic residues" evidence="1">
    <location>
        <begin position="91"/>
        <end position="107"/>
    </location>
</feature>
<feature type="region of interest" description="Disordered" evidence="1">
    <location>
        <begin position="220"/>
        <end position="296"/>
    </location>
</feature>
<dbReference type="OrthoDB" id="1932581at2759"/>
<feature type="region of interest" description="Disordered" evidence="1">
    <location>
        <begin position="91"/>
        <end position="110"/>
    </location>
</feature>
<feature type="compositionally biased region" description="Polar residues" evidence="1">
    <location>
        <begin position="179"/>
        <end position="190"/>
    </location>
</feature>
<dbReference type="EMBL" id="WOCE01000015">
    <property type="protein sequence ID" value="KAE9598442.1"/>
    <property type="molecule type" value="Genomic_DNA"/>
</dbReference>
<dbReference type="PANTHER" id="PTHR33318">
    <property type="entry name" value="ASPARTYL/GLUTAMYL-TRNA(ASN/GLN) AMIDOTRANSFERASE SUBUNIT"/>
    <property type="match status" value="1"/>
</dbReference>
<accession>A0A6A4P8Y9</accession>
<keyword evidence="3" id="KW-1185">Reference proteome</keyword>
<dbReference type="GO" id="GO:0007142">
    <property type="term" value="P:male meiosis II"/>
    <property type="evidence" value="ECO:0007669"/>
    <property type="project" value="InterPro"/>
</dbReference>
<evidence type="ECO:0000313" key="3">
    <source>
        <dbReference type="Proteomes" id="UP000447434"/>
    </source>
</evidence>
<reference evidence="3" key="1">
    <citation type="journal article" date="2020" name="Nat. Commun.">
        <title>Genome sequence of the cluster root forming white lupin.</title>
        <authorList>
            <person name="Hufnagel B."/>
            <person name="Marques A."/>
            <person name="Soriano A."/>
            <person name="Marques L."/>
            <person name="Divol F."/>
            <person name="Doumas P."/>
            <person name="Sallet E."/>
            <person name="Mancinotti D."/>
            <person name="Carrere S."/>
            <person name="Marande W."/>
            <person name="Arribat S."/>
            <person name="Keller J."/>
            <person name="Huneau C."/>
            <person name="Blein T."/>
            <person name="Aime D."/>
            <person name="Laguerre M."/>
            <person name="Taylor J."/>
            <person name="Schubert V."/>
            <person name="Nelson M."/>
            <person name="Geu-Flores F."/>
            <person name="Crespi M."/>
            <person name="Gallardo-Guerrero K."/>
            <person name="Delaux P.-M."/>
            <person name="Salse J."/>
            <person name="Berges H."/>
            <person name="Guyot R."/>
            <person name="Gouzy J."/>
            <person name="Peret B."/>
        </authorList>
    </citation>
    <scope>NUCLEOTIDE SEQUENCE [LARGE SCALE GENOMIC DNA]</scope>
    <source>
        <strain evidence="3">cv. Amiga</strain>
    </source>
</reference>
<dbReference type="Proteomes" id="UP000447434">
    <property type="component" value="Chromosome 15"/>
</dbReference>
<gene>
    <name evidence="2" type="ORF">Lalb_Chr15g0081031</name>
</gene>
<feature type="region of interest" description="Disordered" evidence="1">
    <location>
        <begin position="44"/>
        <end position="82"/>
    </location>
</feature>
<dbReference type="AlphaFoldDB" id="A0A6A4P8Y9"/>
<feature type="compositionally biased region" description="Polar residues" evidence="1">
    <location>
        <begin position="122"/>
        <end position="134"/>
    </location>
</feature>
<name>A0A6A4P8Y9_LUPAL</name>
<feature type="compositionally biased region" description="Basic and acidic residues" evidence="1">
    <location>
        <begin position="135"/>
        <end position="147"/>
    </location>
</feature>
<evidence type="ECO:0000256" key="1">
    <source>
        <dbReference type="SAM" id="MobiDB-lite"/>
    </source>
</evidence>
<feature type="compositionally biased region" description="Basic and acidic residues" evidence="1">
    <location>
        <begin position="44"/>
        <end position="74"/>
    </location>
</feature>
<feature type="compositionally biased region" description="Basic and acidic residues" evidence="1">
    <location>
        <begin position="260"/>
        <end position="275"/>
    </location>
</feature>
<dbReference type="PANTHER" id="PTHR33318:SF7">
    <property type="entry name" value="PROTEIN JASON"/>
    <property type="match status" value="1"/>
</dbReference>
<sequence>MGCFVSCFRVRHNRHRPATVSSSPSQKSNDVAVSGNRLSTLFLSEEREDSKHSDGKNIGKGSQRDGSRLKDQTKFRRACGKLARTPDEIQKASEKLKVSPCGKDSEPSRFLLNNSSAGKVQLDTQPFNIPTPIQHSKEPGTRTDSLEHTPNSSMSKAQNTVSTGGSKKGSLHALDITEKNTASVSPCPSTRYTRRKTSVRFEYDTDLPFSDSSEYGQWHVKKTESPNNDGAYKPSLYPSPLKLSDDRKTPGTVKNVSRSKIIEEEHFNPEQHSQELGELVEPSQNSTSTPEKGLKKIPYDNEPGVQESLSSWLKPAAVILEERNKRMENANCQSRKTFVDRPIIGIVAAHWGEHEDSHVPPKWWDGNGIPNSTNKYKEDQKVSWHATPFEERLEKALSEETVISQRKDIYVKPIVFDENEESDTALSQLQSSTHRQSVMSF</sequence>
<protein>
    <submittedName>
        <fullName evidence="2">Uncharacterized protein</fullName>
    </submittedName>
</protein>
<proteinExistence type="predicted"/>
<organism evidence="2 3">
    <name type="scientific">Lupinus albus</name>
    <name type="common">White lupine</name>
    <name type="synonym">Lupinus termis</name>
    <dbReference type="NCBI Taxonomy" id="3870"/>
    <lineage>
        <taxon>Eukaryota</taxon>
        <taxon>Viridiplantae</taxon>
        <taxon>Streptophyta</taxon>
        <taxon>Embryophyta</taxon>
        <taxon>Tracheophyta</taxon>
        <taxon>Spermatophyta</taxon>
        <taxon>Magnoliopsida</taxon>
        <taxon>eudicotyledons</taxon>
        <taxon>Gunneridae</taxon>
        <taxon>Pentapetalae</taxon>
        <taxon>rosids</taxon>
        <taxon>fabids</taxon>
        <taxon>Fabales</taxon>
        <taxon>Fabaceae</taxon>
        <taxon>Papilionoideae</taxon>
        <taxon>50 kb inversion clade</taxon>
        <taxon>genistoids sensu lato</taxon>
        <taxon>core genistoids</taxon>
        <taxon>Genisteae</taxon>
        <taxon>Lupinus</taxon>
    </lineage>
</organism>
<feature type="region of interest" description="Disordered" evidence="1">
    <location>
        <begin position="15"/>
        <end position="34"/>
    </location>
</feature>
<feature type="compositionally biased region" description="Polar residues" evidence="1">
    <location>
        <begin position="19"/>
        <end position="34"/>
    </location>
</feature>